<evidence type="ECO:0000256" key="3">
    <source>
        <dbReference type="ARBA" id="ARBA00022692"/>
    </source>
</evidence>
<evidence type="ECO:0000256" key="6">
    <source>
        <dbReference type="ARBA" id="ARBA00022989"/>
    </source>
</evidence>
<dbReference type="PANTHER" id="PTHR13572:SF4">
    <property type="entry name" value="RE57134P"/>
    <property type="match status" value="1"/>
</dbReference>
<feature type="transmembrane region" description="Helical" evidence="9">
    <location>
        <begin position="12"/>
        <end position="33"/>
    </location>
</feature>
<keyword evidence="3 9" id="KW-0812">Transmembrane</keyword>
<dbReference type="PANTHER" id="PTHR13572">
    <property type="entry name" value="ENDO-ALPHA-1,2-MANNOSIDASE"/>
    <property type="match status" value="1"/>
</dbReference>
<evidence type="ECO:0000313" key="11">
    <source>
        <dbReference type="RefSeq" id="XP_002737017.1"/>
    </source>
</evidence>
<proteinExistence type="inferred from homology"/>
<organism evidence="10 11">
    <name type="scientific">Saccoglossus kowalevskii</name>
    <name type="common">Acorn worm</name>
    <dbReference type="NCBI Taxonomy" id="10224"/>
    <lineage>
        <taxon>Eukaryota</taxon>
        <taxon>Metazoa</taxon>
        <taxon>Hemichordata</taxon>
        <taxon>Enteropneusta</taxon>
        <taxon>Harrimaniidae</taxon>
        <taxon>Saccoglossus</taxon>
    </lineage>
</organism>
<keyword evidence="5" id="KW-0735">Signal-anchor</keyword>
<keyword evidence="7" id="KW-0333">Golgi apparatus</keyword>
<dbReference type="Pfam" id="PF16317">
    <property type="entry name" value="Glyco_hydro_99"/>
    <property type="match status" value="1"/>
</dbReference>
<dbReference type="Proteomes" id="UP000694865">
    <property type="component" value="Unplaced"/>
</dbReference>
<dbReference type="RefSeq" id="XP_002737017.1">
    <property type="nucleotide sequence ID" value="XM_002736971.1"/>
</dbReference>
<protein>
    <submittedName>
        <fullName evidence="11">Glycoprotein endo-alpha-1,2-mannosidase-like</fullName>
    </submittedName>
</protein>
<dbReference type="PROSITE" id="PS51257">
    <property type="entry name" value="PROKAR_LIPOPROTEIN"/>
    <property type="match status" value="1"/>
</dbReference>
<comment type="similarity">
    <text evidence="2">Belongs to the glycosyl hydrolase 99 family.</text>
</comment>
<evidence type="ECO:0000256" key="7">
    <source>
        <dbReference type="ARBA" id="ARBA00023034"/>
    </source>
</evidence>
<keyword evidence="10" id="KW-1185">Reference proteome</keyword>
<keyword evidence="6 9" id="KW-1133">Transmembrane helix</keyword>
<evidence type="ECO:0000256" key="9">
    <source>
        <dbReference type="SAM" id="Phobius"/>
    </source>
</evidence>
<evidence type="ECO:0000313" key="10">
    <source>
        <dbReference type="Proteomes" id="UP000694865"/>
    </source>
</evidence>
<evidence type="ECO:0000256" key="1">
    <source>
        <dbReference type="ARBA" id="ARBA00004323"/>
    </source>
</evidence>
<dbReference type="InterPro" id="IPR026071">
    <property type="entry name" value="Glyco_Hydrolase_99"/>
</dbReference>
<reference evidence="11" key="1">
    <citation type="submission" date="2025-08" db="UniProtKB">
        <authorList>
            <consortium name="RefSeq"/>
        </authorList>
    </citation>
    <scope>IDENTIFICATION</scope>
    <source>
        <tissue evidence="11">Testes</tissue>
    </source>
</reference>
<dbReference type="Gene3D" id="3.20.20.80">
    <property type="entry name" value="Glycosidases"/>
    <property type="match status" value="1"/>
</dbReference>
<dbReference type="CDD" id="cd11574">
    <property type="entry name" value="GH99"/>
    <property type="match status" value="1"/>
</dbReference>
<dbReference type="GeneID" id="100377430"/>
<evidence type="ECO:0000256" key="4">
    <source>
        <dbReference type="ARBA" id="ARBA00022801"/>
    </source>
</evidence>
<evidence type="ECO:0000256" key="8">
    <source>
        <dbReference type="ARBA" id="ARBA00023136"/>
    </source>
</evidence>
<keyword evidence="8 9" id="KW-0472">Membrane</keyword>
<gene>
    <name evidence="11" type="primary">LOC100377430</name>
</gene>
<comment type="subcellular location">
    <subcellularLocation>
        <location evidence="1">Golgi apparatus membrane</location>
        <topology evidence="1">Single-pass type II membrane protein</topology>
    </subcellularLocation>
</comment>
<accession>A0ABM0GTH3</accession>
<name>A0ABM0GTH3_SACKO</name>
<evidence type="ECO:0000256" key="2">
    <source>
        <dbReference type="ARBA" id="ARBA00009559"/>
    </source>
</evidence>
<evidence type="ECO:0000256" key="5">
    <source>
        <dbReference type="ARBA" id="ARBA00022968"/>
    </source>
</evidence>
<sequence length="483" mass="55569">MARLCRKQNLFFYLVFVCFAFGCLYMMISITQIEFDQGSIKNPENSEELDSKVGQQKFLPGDNGGPADILDKSVELFAGLNPKVAAGLKLGSAEKLADDNNNKPKVVTVESLVKDADHFVNNFPPPNYNIHVFYYPWYGNPEYNRKYVHWNHGYIEHWDKKIATKWPTGRHQPPDDIGSNFYPELGCYSSSDVDVMDNHMQQIRSAGIGVVVVSWYPPEQSDPEGIPSDSLIIPLLDAAYKYQLKIAIHSEPYKDRDDHTLKEDVKYIIDSYAAHPAFYTYETQGRMVPLIYVYDSYLTKPQQWKRLLKPDGKHSIRGTRYDAIFIALLVDLKHKNEIISSGFDGFYTYFATNGFTYGSAHKNWKELSRFAGNAGLMFIPSVGPGYVDTRIRPWNAQNTRQRMGGKYYNDGFQQAFEADTEIISITSFNEWHEGSQIEKAVPKKTPQYTYMDYAPQKSDYYLQTTRDWVDKFAKKQENNKLKL</sequence>
<keyword evidence="4" id="KW-0378">Hydrolase</keyword>